<gene>
    <name evidence="3" type="ORF">BTG_01425</name>
</gene>
<dbReference type="PROSITE" id="PS51257">
    <property type="entry name" value="PROKAR_LIPOPROTEIN"/>
    <property type="match status" value="1"/>
</dbReference>
<accession>A0A9W3JH72</accession>
<feature type="region of interest" description="Disordered" evidence="1">
    <location>
        <begin position="22"/>
        <end position="51"/>
    </location>
</feature>
<dbReference type="KEGG" id="bti:BTG_01425"/>
<feature type="signal peptide" evidence="2">
    <location>
        <begin position="1"/>
        <end position="19"/>
    </location>
</feature>
<feature type="chain" id="PRO_5040938664" evidence="2">
    <location>
        <begin position="20"/>
        <end position="51"/>
    </location>
</feature>
<dbReference type="AlphaFoldDB" id="A0A9W3JH72"/>
<dbReference type="EMBL" id="CP003752">
    <property type="protein sequence ID" value="AFQ13796.1"/>
    <property type="molecule type" value="Genomic_DNA"/>
</dbReference>
<evidence type="ECO:0000313" key="4">
    <source>
        <dbReference type="Proteomes" id="UP000005259"/>
    </source>
</evidence>
<protein>
    <submittedName>
        <fullName evidence="3">Oligopeptide-binding protein OppA</fullName>
    </submittedName>
</protein>
<evidence type="ECO:0000256" key="2">
    <source>
        <dbReference type="SAM" id="SignalP"/>
    </source>
</evidence>
<evidence type="ECO:0000256" key="1">
    <source>
        <dbReference type="SAM" id="MobiDB-lite"/>
    </source>
</evidence>
<dbReference type="Proteomes" id="UP000005259">
    <property type="component" value="Chromosome"/>
</dbReference>
<keyword evidence="2" id="KW-0732">Signal</keyword>
<evidence type="ECO:0000313" key="3">
    <source>
        <dbReference type="EMBL" id="AFQ13796.1"/>
    </source>
</evidence>
<reference evidence="3 4" key="1">
    <citation type="submission" date="2012-08" db="EMBL/GenBank/DDBJ databases">
        <authorList>
            <person name="Doggett N."/>
            <person name="Teshima H."/>
            <person name="Bruce D."/>
            <person name="Detter J.C."/>
            <person name="Johnson S.L."/>
            <person name="Han C."/>
        </authorList>
    </citation>
    <scope>NUCLEOTIDE SEQUENCE [LARGE SCALE GENOMIC DNA]</scope>
    <source>
        <strain evidence="3 4">HD-771</strain>
    </source>
</reference>
<name>A0A9W3JH72_BACTU</name>
<organism evidence="3 4">
    <name type="scientific">Bacillus thuringiensis HD-771</name>
    <dbReference type="NCBI Taxonomy" id="1218175"/>
    <lineage>
        <taxon>Bacteria</taxon>
        <taxon>Bacillati</taxon>
        <taxon>Bacillota</taxon>
        <taxon>Bacilli</taxon>
        <taxon>Bacillales</taxon>
        <taxon>Bacillaceae</taxon>
        <taxon>Bacillus</taxon>
        <taxon>Bacillus cereus group</taxon>
    </lineage>
</organism>
<sequence>MKKLTAVVIPVLAMSVALTACSGSGGEKKTTTTSNSGEEKNLILNMQRNKY</sequence>
<proteinExistence type="predicted"/>